<dbReference type="InterPro" id="IPR029052">
    <property type="entry name" value="Metallo-depent_PP-like"/>
</dbReference>
<dbReference type="InterPro" id="IPR004843">
    <property type="entry name" value="Calcineurin-like_PHP"/>
</dbReference>
<evidence type="ECO:0000259" key="1">
    <source>
        <dbReference type="Pfam" id="PF00149"/>
    </source>
</evidence>
<gene>
    <name evidence="2" type="ORF">QO001_001579</name>
</gene>
<dbReference type="RefSeq" id="WP_043378427.1">
    <property type="nucleotide sequence ID" value="NZ_JAJALK010000003.1"/>
</dbReference>
<evidence type="ECO:0000313" key="2">
    <source>
        <dbReference type="EMBL" id="MDQ0542661.1"/>
    </source>
</evidence>
<protein>
    <submittedName>
        <fullName evidence="2">Calcineurin-like phosphoesterase family protein</fullName>
    </submittedName>
</protein>
<dbReference type="Gene3D" id="3.60.21.10">
    <property type="match status" value="1"/>
</dbReference>
<dbReference type="Proteomes" id="UP001223420">
    <property type="component" value="Unassembled WGS sequence"/>
</dbReference>
<evidence type="ECO:0000313" key="3">
    <source>
        <dbReference type="Proteomes" id="UP001223420"/>
    </source>
</evidence>
<organism evidence="2 3">
    <name type="scientific">Methylobacterium brachiatum</name>
    <dbReference type="NCBI Taxonomy" id="269660"/>
    <lineage>
        <taxon>Bacteria</taxon>
        <taxon>Pseudomonadati</taxon>
        <taxon>Pseudomonadota</taxon>
        <taxon>Alphaproteobacteria</taxon>
        <taxon>Hyphomicrobiales</taxon>
        <taxon>Methylobacteriaceae</taxon>
        <taxon>Methylobacterium</taxon>
    </lineage>
</organism>
<dbReference type="AlphaFoldDB" id="A0AAJ1TQ96"/>
<reference evidence="2" key="1">
    <citation type="submission" date="2023-07" db="EMBL/GenBank/DDBJ databases">
        <title>Genomic Encyclopedia of Type Strains, Phase IV (KMG-IV): sequencing the most valuable type-strain genomes for metagenomic binning, comparative biology and taxonomic classification.</title>
        <authorList>
            <person name="Goeker M."/>
        </authorList>
    </citation>
    <scope>NUCLEOTIDE SEQUENCE</scope>
    <source>
        <strain evidence="2">DSM 19569</strain>
    </source>
</reference>
<sequence>MTLWFTADHHFGHANIIRFCHRPFADVAEMDEAMIERWNAVVEDRDEVWHLGDFAYRCGPNRQAEIFGRLHGRAIHLVRGNHDRGRTLALPWASVQHYAEIDANGRLLVLFHYALRGWRGSRRGSLALHGHSHGALPNLPATCDVGVDVWNFRPVSLPEILRKIESASPPS</sequence>
<feature type="domain" description="Calcineurin-like phosphoesterase" evidence="1">
    <location>
        <begin position="1"/>
        <end position="131"/>
    </location>
</feature>
<name>A0AAJ1TQ96_9HYPH</name>
<accession>A0AAJ1TQ96</accession>
<dbReference type="Pfam" id="PF00149">
    <property type="entry name" value="Metallophos"/>
    <property type="match status" value="1"/>
</dbReference>
<dbReference type="EMBL" id="JAUSWL010000002">
    <property type="protein sequence ID" value="MDQ0542661.1"/>
    <property type="molecule type" value="Genomic_DNA"/>
</dbReference>
<dbReference type="SUPFAM" id="SSF56300">
    <property type="entry name" value="Metallo-dependent phosphatases"/>
    <property type="match status" value="1"/>
</dbReference>
<proteinExistence type="predicted"/>
<comment type="caution">
    <text evidence="2">The sequence shown here is derived from an EMBL/GenBank/DDBJ whole genome shotgun (WGS) entry which is preliminary data.</text>
</comment>